<keyword evidence="3" id="KW-1185">Reference proteome</keyword>
<proteinExistence type="predicted"/>
<feature type="region of interest" description="Disordered" evidence="1">
    <location>
        <begin position="174"/>
        <end position="250"/>
    </location>
</feature>
<reference evidence="2" key="1">
    <citation type="journal article" date="2023" name="Mol. Phylogenet. Evol.">
        <title>Genome-scale phylogeny and comparative genomics of the fungal order Sordariales.</title>
        <authorList>
            <person name="Hensen N."/>
            <person name="Bonometti L."/>
            <person name="Westerberg I."/>
            <person name="Brannstrom I.O."/>
            <person name="Guillou S."/>
            <person name="Cros-Aarteil S."/>
            <person name="Calhoun S."/>
            <person name="Haridas S."/>
            <person name="Kuo A."/>
            <person name="Mondo S."/>
            <person name="Pangilinan J."/>
            <person name="Riley R."/>
            <person name="LaButti K."/>
            <person name="Andreopoulos B."/>
            <person name="Lipzen A."/>
            <person name="Chen C."/>
            <person name="Yan M."/>
            <person name="Daum C."/>
            <person name="Ng V."/>
            <person name="Clum A."/>
            <person name="Steindorff A."/>
            <person name="Ohm R.A."/>
            <person name="Martin F."/>
            <person name="Silar P."/>
            <person name="Natvig D.O."/>
            <person name="Lalanne C."/>
            <person name="Gautier V."/>
            <person name="Ament-Velasquez S.L."/>
            <person name="Kruys A."/>
            <person name="Hutchinson M.I."/>
            <person name="Powell A.J."/>
            <person name="Barry K."/>
            <person name="Miller A.N."/>
            <person name="Grigoriev I.V."/>
            <person name="Debuchy R."/>
            <person name="Gladieux P."/>
            <person name="Hiltunen Thoren M."/>
            <person name="Johannesson H."/>
        </authorList>
    </citation>
    <scope>NUCLEOTIDE SEQUENCE</scope>
    <source>
        <strain evidence="2">CBS 333.67</strain>
    </source>
</reference>
<evidence type="ECO:0000313" key="2">
    <source>
        <dbReference type="EMBL" id="KAK3306503.1"/>
    </source>
</evidence>
<reference evidence="2" key="2">
    <citation type="submission" date="2023-06" db="EMBL/GenBank/DDBJ databases">
        <authorList>
            <consortium name="Lawrence Berkeley National Laboratory"/>
            <person name="Mondo S.J."/>
            <person name="Hensen N."/>
            <person name="Bonometti L."/>
            <person name="Westerberg I."/>
            <person name="Brannstrom I.O."/>
            <person name="Guillou S."/>
            <person name="Cros-Aarteil S."/>
            <person name="Calhoun S."/>
            <person name="Haridas S."/>
            <person name="Kuo A."/>
            <person name="Pangilinan J."/>
            <person name="Riley R."/>
            <person name="Labutti K."/>
            <person name="Andreopoulos B."/>
            <person name="Lipzen A."/>
            <person name="Chen C."/>
            <person name="Yanf M."/>
            <person name="Daum C."/>
            <person name="Ng V."/>
            <person name="Clum A."/>
            <person name="Steindorff A."/>
            <person name="Ohm R."/>
            <person name="Martin F."/>
            <person name="Silar P."/>
            <person name="Natvig D."/>
            <person name="Lalanne C."/>
            <person name="Gautier V."/>
            <person name="Ament-Velasquez S.L."/>
            <person name="Kruys A."/>
            <person name="Hutchinson M.I."/>
            <person name="Powell A.J."/>
            <person name="Barry K."/>
            <person name="Miller A.N."/>
            <person name="Grigoriev I.V."/>
            <person name="Debuchy R."/>
            <person name="Gladieux P."/>
            <person name="Thoren M.H."/>
            <person name="Johannesson H."/>
        </authorList>
    </citation>
    <scope>NUCLEOTIDE SEQUENCE</scope>
    <source>
        <strain evidence="2">CBS 333.67</strain>
    </source>
</reference>
<dbReference type="GeneID" id="87886652"/>
<dbReference type="Proteomes" id="UP001273166">
    <property type="component" value="Unassembled WGS sequence"/>
</dbReference>
<evidence type="ECO:0000313" key="3">
    <source>
        <dbReference type="Proteomes" id="UP001273166"/>
    </source>
</evidence>
<dbReference type="AlphaFoldDB" id="A0AAJ0GUR6"/>
<protein>
    <submittedName>
        <fullName evidence="2">Uncharacterized protein</fullName>
    </submittedName>
</protein>
<dbReference type="RefSeq" id="XP_062722283.1">
    <property type="nucleotide sequence ID" value="XM_062867823.1"/>
</dbReference>
<sequence length="438" mass="47974">MCVYPIVKFACCDTQFRPDEGLPIVKFCPRGHGDTIGEPFPGCPVRQAHECHDFFRLPVKCPDHKLQWLTRMDLNAECQATDRALGEAGVSEPLRRRYRDKMGRAFEMVVKCAQLMEAERLQAWKVKVFCTGAALELLGTAIVGSDAKPLDYAVLESLRERLVRHINAEAQQLKEDAIRRGGRSPEEAEHPGLGTEREWFRQSQSRTSASSPPRSPSPAADCRRVPALEGAPPPIGTAITTTPAPNLPLLDDMQQHTSREFLPGRPSQRFLTMAFSPPQAPFHQDPAPIFPFAVLPLSANRFPPGPPSFMPSRDVGPAFSLGGVSNGTCTDNLPVLPPFISQYPMPLPLSPERQFQMQQSAVTDGQFVDPVLGFSAGYMPRGGLGGDMYDMMSVGIGEDEASDDDLGHLARAEEGAFAFDGGVVERCLMSQAPAQMEE</sequence>
<organism evidence="2 3">
    <name type="scientific">Chaetomium strumarium</name>
    <dbReference type="NCBI Taxonomy" id="1170767"/>
    <lineage>
        <taxon>Eukaryota</taxon>
        <taxon>Fungi</taxon>
        <taxon>Dikarya</taxon>
        <taxon>Ascomycota</taxon>
        <taxon>Pezizomycotina</taxon>
        <taxon>Sordariomycetes</taxon>
        <taxon>Sordariomycetidae</taxon>
        <taxon>Sordariales</taxon>
        <taxon>Chaetomiaceae</taxon>
        <taxon>Chaetomium</taxon>
    </lineage>
</organism>
<name>A0AAJ0GUR6_9PEZI</name>
<feature type="compositionally biased region" description="Low complexity" evidence="1">
    <location>
        <begin position="201"/>
        <end position="220"/>
    </location>
</feature>
<feature type="compositionally biased region" description="Basic and acidic residues" evidence="1">
    <location>
        <begin position="174"/>
        <end position="200"/>
    </location>
</feature>
<evidence type="ECO:0000256" key="1">
    <source>
        <dbReference type="SAM" id="MobiDB-lite"/>
    </source>
</evidence>
<accession>A0AAJ0GUR6</accession>
<comment type="caution">
    <text evidence="2">The sequence shown here is derived from an EMBL/GenBank/DDBJ whole genome shotgun (WGS) entry which is preliminary data.</text>
</comment>
<dbReference type="EMBL" id="JAUDZG010000003">
    <property type="protein sequence ID" value="KAK3306503.1"/>
    <property type="molecule type" value="Genomic_DNA"/>
</dbReference>
<gene>
    <name evidence="2" type="ORF">B0T15DRAFT_509874</name>
</gene>